<name>A0A644T272_9ZZZZ</name>
<dbReference type="AlphaFoldDB" id="A0A644T272"/>
<protein>
    <submittedName>
        <fullName evidence="2">Uncharacterized protein</fullName>
    </submittedName>
</protein>
<evidence type="ECO:0000313" key="2">
    <source>
        <dbReference type="EMBL" id="MPL60859.1"/>
    </source>
</evidence>
<feature type="compositionally biased region" description="Basic and acidic residues" evidence="1">
    <location>
        <begin position="436"/>
        <end position="453"/>
    </location>
</feature>
<gene>
    <name evidence="2" type="ORF">SDC9_06421</name>
</gene>
<dbReference type="EMBL" id="VSSQ01000013">
    <property type="protein sequence ID" value="MPL60859.1"/>
    <property type="molecule type" value="Genomic_DNA"/>
</dbReference>
<comment type="caution">
    <text evidence="2">The sequence shown here is derived from an EMBL/GenBank/DDBJ whole genome shotgun (WGS) entry which is preliminary data.</text>
</comment>
<sequence>MDRLGARAIDDGRRVGIEAEEARVGGGGDGAARQCLAGGAQMRAVDRVDRGAGLGRAVVRERIALGHEAVIDELGQGVAQEGIGAGGVADHRLDLGAGGGQVLPRIDRDAQVEDAPGGHRARPVAAGDAADVQVHRVMRMGEIGMAAGRSVPARLEPVQGLDQREGRLNRIRAAAGIGDMGRQAAQMHLTPDHPELRGDEAFLEGLGDQCRIGAIAAQQTGKGAVAGAFLLDHRLHEDIGRRLQPERAQRIEREEVRGEPGLHVARAAAVKPAVLDAGREGRGAPHLLGACRHHIDMAVQDQRAALAAAAAMAADDVPGVLIGGEHGREAGLVADLVKRDLPAVDGKATGGHLICHEGLRALLVAAGRGMRGQFAQEVDLALEERVDRREDAGGKVGVHGDASECRDLARGQGEGGAGRLLHLARGDAAGQFAQGEARRGDVDHREIGEDPRDMGGGGQRQRAAGKQLRIALAVGVGGQHHHPPRLLRKLDRPARPRREPPGDLPVRQIAGLGHLEGAEHGQVEPARAHQRKAHRAVEIGRARDRRDIGAAGIDQVAVCLGHGQRRADAGHAVLGVQADREARGQVVDHLGGQADAEVHHHARGDLAGGAGDHAPARVGDLIV</sequence>
<organism evidence="2">
    <name type="scientific">bioreactor metagenome</name>
    <dbReference type="NCBI Taxonomy" id="1076179"/>
    <lineage>
        <taxon>unclassified sequences</taxon>
        <taxon>metagenomes</taxon>
        <taxon>ecological metagenomes</taxon>
    </lineage>
</organism>
<accession>A0A644T272</accession>
<reference evidence="2" key="1">
    <citation type="submission" date="2019-08" db="EMBL/GenBank/DDBJ databases">
        <authorList>
            <person name="Kucharzyk K."/>
            <person name="Murdoch R.W."/>
            <person name="Higgins S."/>
            <person name="Loffler F."/>
        </authorList>
    </citation>
    <scope>NUCLEOTIDE SEQUENCE</scope>
</reference>
<feature type="region of interest" description="Disordered" evidence="1">
    <location>
        <begin position="433"/>
        <end position="462"/>
    </location>
</feature>
<proteinExistence type="predicted"/>
<evidence type="ECO:0000256" key="1">
    <source>
        <dbReference type="SAM" id="MobiDB-lite"/>
    </source>
</evidence>